<proteinExistence type="predicted"/>
<reference evidence="1 2" key="1">
    <citation type="journal article" date="2018" name="Front. Plant Sci.">
        <title>Red Clover (Trifolium pratense) and Zigzag Clover (T. medium) - A Picture of Genomic Similarities and Differences.</title>
        <authorList>
            <person name="Dluhosova J."/>
            <person name="Istvanek J."/>
            <person name="Nedelnik J."/>
            <person name="Repkova J."/>
        </authorList>
    </citation>
    <scope>NUCLEOTIDE SEQUENCE [LARGE SCALE GENOMIC DNA]</scope>
    <source>
        <strain evidence="2">cv. 10/8</strain>
        <tissue evidence="1">Leaf</tissue>
    </source>
</reference>
<dbReference type="EMBL" id="LXQA010020755">
    <property type="protein sequence ID" value="MCH91595.1"/>
    <property type="molecule type" value="Genomic_DNA"/>
</dbReference>
<keyword evidence="2" id="KW-1185">Reference proteome</keyword>
<evidence type="ECO:0000313" key="2">
    <source>
        <dbReference type="Proteomes" id="UP000265520"/>
    </source>
</evidence>
<accession>A0A392MX70</accession>
<sequence length="120" mass="13317">MNNLNQKSQTNVMESVQVADFGVARLADAANSNTHVSTRVMGTFGEGFFGITLFDATKSLRAIRKLELPGLATLLIGKLDLDESVAFWKPASQNPVALYMMKLNHFLIHMFHKARNLEPP</sequence>
<name>A0A392MX70_9FABA</name>
<organism evidence="1 2">
    <name type="scientific">Trifolium medium</name>
    <dbReference type="NCBI Taxonomy" id="97028"/>
    <lineage>
        <taxon>Eukaryota</taxon>
        <taxon>Viridiplantae</taxon>
        <taxon>Streptophyta</taxon>
        <taxon>Embryophyta</taxon>
        <taxon>Tracheophyta</taxon>
        <taxon>Spermatophyta</taxon>
        <taxon>Magnoliopsida</taxon>
        <taxon>eudicotyledons</taxon>
        <taxon>Gunneridae</taxon>
        <taxon>Pentapetalae</taxon>
        <taxon>rosids</taxon>
        <taxon>fabids</taxon>
        <taxon>Fabales</taxon>
        <taxon>Fabaceae</taxon>
        <taxon>Papilionoideae</taxon>
        <taxon>50 kb inversion clade</taxon>
        <taxon>NPAAA clade</taxon>
        <taxon>Hologalegina</taxon>
        <taxon>IRL clade</taxon>
        <taxon>Trifolieae</taxon>
        <taxon>Trifolium</taxon>
    </lineage>
</organism>
<comment type="caution">
    <text evidence="1">The sequence shown here is derived from an EMBL/GenBank/DDBJ whole genome shotgun (WGS) entry which is preliminary data.</text>
</comment>
<protein>
    <submittedName>
        <fullName evidence="1">Uncharacterized protein</fullName>
    </submittedName>
</protein>
<dbReference type="Proteomes" id="UP000265520">
    <property type="component" value="Unassembled WGS sequence"/>
</dbReference>
<evidence type="ECO:0000313" key="1">
    <source>
        <dbReference type="EMBL" id="MCH91595.1"/>
    </source>
</evidence>
<dbReference type="AlphaFoldDB" id="A0A392MX70"/>
<feature type="non-terminal residue" evidence="1">
    <location>
        <position position="120"/>
    </location>
</feature>